<dbReference type="CDD" id="cd08035">
    <property type="entry name" value="LARP_4"/>
    <property type="match status" value="1"/>
</dbReference>
<evidence type="ECO:0000259" key="5">
    <source>
        <dbReference type="PROSITE" id="PS50961"/>
    </source>
</evidence>
<keyword evidence="2 3" id="KW-0694">RNA-binding</keyword>
<dbReference type="Pfam" id="PF26088">
    <property type="entry name" value="RRM_LARP4"/>
    <property type="match status" value="1"/>
</dbReference>
<feature type="compositionally biased region" description="Basic and acidic residues" evidence="4">
    <location>
        <begin position="701"/>
        <end position="713"/>
    </location>
</feature>
<dbReference type="Proteomes" id="UP000694406">
    <property type="component" value="Unplaced"/>
</dbReference>
<dbReference type="InterPro" id="IPR036390">
    <property type="entry name" value="WH_DNA-bd_sf"/>
</dbReference>
<dbReference type="InterPro" id="IPR058699">
    <property type="entry name" value="RRM_LARP4/4B"/>
</dbReference>
<feature type="compositionally biased region" description="Low complexity" evidence="4">
    <location>
        <begin position="717"/>
        <end position="742"/>
    </location>
</feature>
<organism evidence="6 7">
    <name type="scientific">Laticauda laticaudata</name>
    <name type="common">Blue-ringed sea krait</name>
    <name type="synonym">Blue-lipped sea krait</name>
    <dbReference type="NCBI Taxonomy" id="8630"/>
    <lineage>
        <taxon>Eukaryota</taxon>
        <taxon>Metazoa</taxon>
        <taxon>Chordata</taxon>
        <taxon>Craniata</taxon>
        <taxon>Vertebrata</taxon>
        <taxon>Euteleostomi</taxon>
        <taxon>Lepidosauria</taxon>
        <taxon>Squamata</taxon>
        <taxon>Bifurcata</taxon>
        <taxon>Unidentata</taxon>
        <taxon>Episquamata</taxon>
        <taxon>Toxicofera</taxon>
        <taxon>Serpentes</taxon>
        <taxon>Colubroidea</taxon>
        <taxon>Elapidae</taxon>
        <taxon>Laticaudinae</taxon>
        <taxon>Laticauda</taxon>
    </lineage>
</organism>
<feature type="domain" description="HTH La-type RNA-binding" evidence="5">
    <location>
        <begin position="249"/>
        <end position="338"/>
    </location>
</feature>
<feature type="compositionally biased region" description="Basic residues" evidence="4">
    <location>
        <begin position="585"/>
        <end position="595"/>
    </location>
</feature>
<dbReference type="PANTHER" id="PTHR22792:SF48">
    <property type="entry name" value="LA-RELATED PROTEIN 4"/>
    <property type="match status" value="1"/>
</dbReference>
<dbReference type="SUPFAM" id="SSF54928">
    <property type="entry name" value="RNA-binding domain, RBD"/>
    <property type="match status" value="1"/>
</dbReference>
<dbReference type="GO" id="GO:0022627">
    <property type="term" value="C:cytosolic small ribosomal subunit"/>
    <property type="evidence" value="ECO:0007669"/>
    <property type="project" value="Ensembl"/>
</dbReference>
<name>A0A8C5WRA8_LATLA</name>
<dbReference type="Ensembl" id="ENSLLTT00000007519.1">
    <property type="protein sequence ID" value="ENSLLTP00000007246.1"/>
    <property type="gene ID" value="ENSLLTG00000005514.1"/>
</dbReference>
<keyword evidence="7" id="KW-1185">Reference proteome</keyword>
<proteinExistence type="predicted"/>
<feature type="region of interest" description="Disordered" evidence="4">
    <location>
        <begin position="671"/>
        <end position="747"/>
    </location>
</feature>
<reference evidence="6" key="1">
    <citation type="submission" date="2025-08" db="UniProtKB">
        <authorList>
            <consortium name="Ensembl"/>
        </authorList>
    </citation>
    <scope>IDENTIFICATION</scope>
</reference>
<dbReference type="GeneTree" id="ENSGT00940000154409"/>
<dbReference type="GO" id="GO:0045727">
    <property type="term" value="P:positive regulation of translation"/>
    <property type="evidence" value="ECO:0007669"/>
    <property type="project" value="Ensembl"/>
</dbReference>
<dbReference type="InterPro" id="IPR006630">
    <property type="entry name" value="La_HTH"/>
</dbReference>
<dbReference type="GO" id="GO:0010494">
    <property type="term" value="C:cytoplasmic stress granule"/>
    <property type="evidence" value="ECO:0007669"/>
    <property type="project" value="Ensembl"/>
</dbReference>
<gene>
    <name evidence="6" type="primary">LARP4</name>
</gene>
<dbReference type="Gene3D" id="1.10.10.10">
    <property type="entry name" value="Winged helix-like DNA-binding domain superfamily/Winged helix DNA-binding domain"/>
    <property type="match status" value="1"/>
</dbReference>
<dbReference type="GO" id="GO:0008143">
    <property type="term" value="F:poly(A) binding"/>
    <property type="evidence" value="ECO:0007669"/>
    <property type="project" value="Ensembl"/>
</dbReference>
<feature type="compositionally biased region" description="Polar residues" evidence="4">
    <location>
        <begin position="671"/>
        <end position="687"/>
    </location>
</feature>
<dbReference type="SUPFAM" id="SSF46785">
    <property type="entry name" value="Winged helix' DNA-binding domain"/>
    <property type="match status" value="1"/>
</dbReference>
<dbReference type="GO" id="GO:0007010">
    <property type="term" value="P:cytoskeleton organization"/>
    <property type="evidence" value="ECO:0007669"/>
    <property type="project" value="Ensembl"/>
</dbReference>
<evidence type="ECO:0000256" key="2">
    <source>
        <dbReference type="ARBA" id="ARBA00022884"/>
    </source>
</evidence>
<dbReference type="InterPro" id="IPR045180">
    <property type="entry name" value="La_dom_prot"/>
</dbReference>
<evidence type="ECO:0000256" key="4">
    <source>
        <dbReference type="SAM" id="MobiDB-lite"/>
    </source>
</evidence>
<dbReference type="InterPro" id="IPR034903">
    <property type="entry name" value="LARP4_RRM"/>
</dbReference>
<dbReference type="PANTHER" id="PTHR22792">
    <property type="entry name" value="LUPUS LA PROTEIN-RELATED"/>
    <property type="match status" value="1"/>
</dbReference>
<keyword evidence="1" id="KW-0597">Phosphoprotein</keyword>
<evidence type="ECO:0000256" key="1">
    <source>
        <dbReference type="ARBA" id="ARBA00022553"/>
    </source>
</evidence>
<dbReference type="AlphaFoldDB" id="A0A8C5WRA8"/>
<dbReference type="InterPro" id="IPR036388">
    <property type="entry name" value="WH-like_DNA-bd_sf"/>
</dbReference>
<dbReference type="GO" id="GO:0022604">
    <property type="term" value="P:regulation of cell morphogenesis"/>
    <property type="evidence" value="ECO:0007669"/>
    <property type="project" value="Ensembl"/>
</dbReference>
<reference evidence="6" key="2">
    <citation type="submission" date="2025-09" db="UniProtKB">
        <authorList>
            <consortium name="Ensembl"/>
        </authorList>
    </citation>
    <scope>IDENTIFICATION</scope>
</reference>
<evidence type="ECO:0000313" key="6">
    <source>
        <dbReference type="Ensembl" id="ENSLLTP00000007246.1"/>
    </source>
</evidence>
<feature type="region of interest" description="Disordered" evidence="4">
    <location>
        <begin position="543"/>
        <end position="610"/>
    </location>
</feature>
<dbReference type="GO" id="GO:0003730">
    <property type="term" value="F:mRNA 3'-UTR binding"/>
    <property type="evidence" value="ECO:0007669"/>
    <property type="project" value="Ensembl"/>
</dbReference>
<dbReference type="PROSITE" id="PS50961">
    <property type="entry name" value="HTH_LA"/>
    <property type="match status" value="1"/>
</dbReference>
<feature type="compositionally biased region" description="Basic and acidic residues" evidence="4">
    <location>
        <begin position="790"/>
        <end position="812"/>
    </location>
</feature>
<dbReference type="CDD" id="cd12707">
    <property type="entry name" value="RRM_LARP4"/>
    <property type="match status" value="1"/>
</dbReference>
<feature type="compositionally biased region" description="Polar residues" evidence="4">
    <location>
        <begin position="545"/>
        <end position="576"/>
    </location>
</feature>
<accession>A0A8C5WRA8</accession>
<protein>
    <submittedName>
        <fullName evidence="6">La ribonucleoprotein 4</fullName>
    </submittedName>
</protein>
<evidence type="ECO:0000313" key="7">
    <source>
        <dbReference type="Proteomes" id="UP000694406"/>
    </source>
</evidence>
<dbReference type="InterPro" id="IPR035979">
    <property type="entry name" value="RBD_domain_sf"/>
</dbReference>
<evidence type="ECO:0000256" key="3">
    <source>
        <dbReference type="PROSITE-ProRule" id="PRU00332"/>
    </source>
</evidence>
<dbReference type="Pfam" id="PF05383">
    <property type="entry name" value="La"/>
    <property type="match status" value="1"/>
</dbReference>
<dbReference type="SMART" id="SM00715">
    <property type="entry name" value="LA"/>
    <property type="match status" value="1"/>
</dbReference>
<sequence>MDPAKNRWEKDTPSPFQLMVHSAANAVACQQRVISLKLSRSWSGSICGNCPGRGGGKGCVWRRRLLLGLGPGGEWSDSGGRKEKEAGGGGVRVLLRGVRLSLPAAVEEDDLVDSLRGLRSGSGGSKTGRAGGWRKKMLLFMEQVTSKGASLNPNAKVWQESMEGNPEAAAVTNGTEQSWQEAAAVQGNCTEGNTEAAEDCTKQYEAMYSSCELSRNSSCAEESAANGLALAHEELGYPLYDVSGESNPVISTEDLKECLKKQLEFCFSRENLSKDLYLMSQMDSDQFIPIWTIANMEGIKKLTTNMDLIVEVLRASPIVQVDEQGEKVRPNHKRCIIILREIPETTPVEEVKALFKNESCPKVISCEFAHNNNWYVTFQSDTDAQQAFKYLREEVKTFQGKPIMARIKAINTFFAKNGYRVVDSSVYVQPVQTQAQFASPLFMQPIYSPQQYSIYSIVPQTWSPNPAPYFETPLAPFPNGGFLNGFSSPSSYKTNTAALSIGRPFLRNRVKSHFRLANSSEHSSDGPSTVSAVSVGDGHLHRTTLRNFQPERQTSTLSGHQKPSYTQKESQITHVEQNGDYGMGRGRRNIFRGRRRREDDRLSRPQASVETKTLTPKFDLLASNFPPLPGSMIKTQGDPVLENRMSDIAKEISKEKENTDLTVSCLTSTQEEQQGQSVVQPVTNASSPYGVDLPGLSATQQEKKLDVHVHKEAASQTSPPSSVCPPSTVKSPRTNTTSSTTNANPMPAVVIQEPRKLSYAEVCQKPPKEVPSAPAQPLRELRSNVTSPAKTEENGTHEKAGEKVHEKSEGRMNDLAVFRGNGPPKGAAGKIREQRRQCGRRSSPQGAPRRVGKEQYMPPRSPKEN</sequence>
<feature type="region of interest" description="Disordered" evidence="4">
    <location>
        <begin position="760"/>
        <end position="865"/>
    </location>
</feature>